<proteinExistence type="predicted"/>
<dbReference type="VEuPathDB" id="MicrosporidiaDB:ECANGB1_2154"/>
<gene>
    <name evidence="1" type="ORF">ECANGB1_2154</name>
</gene>
<reference evidence="1 2" key="1">
    <citation type="journal article" date="2017" name="Environ. Microbiol.">
        <title>Decay of the glycolytic pathway and adaptation to intranuclear parasitism within Enterocytozoonidae microsporidia.</title>
        <authorList>
            <person name="Wiredu Boakye D."/>
            <person name="Jaroenlak P."/>
            <person name="Prachumwat A."/>
            <person name="Williams T.A."/>
            <person name="Bateman K.S."/>
            <person name="Itsathitphaisarn O."/>
            <person name="Sritunyalucksana K."/>
            <person name="Paszkiewicz K.H."/>
            <person name="Moore K.A."/>
            <person name="Stentiford G.D."/>
            <person name="Williams B.A."/>
        </authorList>
    </citation>
    <scope>NUCLEOTIDE SEQUENCE [LARGE SCALE GENOMIC DNA]</scope>
    <source>
        <strain evidence="1 2">GB1</strain>
    </source>
</reference>
<keyword evidence="2" id="KW-1185">Reference proteome</keyword>
<name>A0A1Y1S3S6_9MICR</name>
<dbReference type="Proteomes" id="UP000192639">
    <property type="component" value="Unassembled WGS sequence"/>
</dbReference>
<accession>A0A1Y1S3S6</accession>
<comment type="caution">
    <text evidence="1">The sequence shown here is derived from an EMBL/GenBank/DDBJ whole genome shotgun (WGS) entry which is preliminary data.</text>
</comment>
<sequence length="59" mass="6985">MRKQHEANKQEELLRIQQEAREQEALKLQQEEMFAAPAESPKEVEVNPRLNTKYSFSVK</sequence>
<dbReference type="AlphaFoldDB" id="A0A1Y1S3S6"/>
<dbReference type="EMBL" id="LWDP01000335">
    <property type="protein sequence ID" value="ORD92975.1"/>
    <property type="molecule type" value="Genomic_DNA"/>
</dbReference>
<protein>
    <submittedName>
        <fullName evidence="1">Uncharacterized protein</fullName>
    </submittedName>
</protein>
<organism evidence="1 2">
    <name type="scientific">Enterospora canceri</name>
    <dbReference type="NCBI Taxonomy" id="1081671"/>
    <lineage>
        <taxon>Eukaryota</taxon>
        <taxon>Fungi</taxon>
        <taxon>Fungi incertae sedis</taxon>
        <taxon>Microsporidia</taxon>
        <taxon>Enterocytozoonidae</taxon>
        <taxon>Enterospora</taxon>
    </lineage>
</organism>
<evidence type="ECO:0000313" key="2">
    <source>
        <dbReference type="Proteomes" id="UP000192639"/>
    </source>
</evidence>
<evidence type="ECO:0000313" key="1">
    <source>
        <dbReference type="EMBL" id="ORD92975.1"/>
    </source>
</evidence>